<dbReference type="EMBL" id="BRXZ01006246">
    <property type="protein sequence ID" value="GMH57710.1"/>
    <property type="molecule type" value="Genomic_DNA"/>
</dbReference>
<name>A0A9W7DXG3_9STRA</name>
<feature type="non-terminal residue" evidence="1">
    <location>
        <position position="13"/>
    </location>
</feature>
<comment type="caution">
    <text evidence="1">The sequence shown here is derived from an EMBL/GenBank/DDBJ whole genome shotgun (WGS) entry which is preliminary data.</text>
</comment>
<reference evidence="1" key="1">
    <citation type="submission" date="2022-07" db="EMBL/GenBank/DDBJ databases">
        <title>Genome analysis of Parmales, a sister group of diatoms, reveals the evolutionary specialization of diatoms from phago-mixotrophs to photoautotrophs.</title>
        <authorList>
            <person name="Ban H."/>
            <person name="Sato S."/>
            <person name="Yoshikawa S."/>
            <person name="Kazumasa Y."/>
            <person name="Nakamura Y."/>
            <person name="Ichinomiya M."/>
            <person name="Saitoh K."/>
            <person name="Sato N."/>
            <person name="Blanc-Mathieu R."/>
            <person name="Endo H."/>
            <person name="Kuwata A."/>
            <person name="Ogata H."/>
        </authorList>
    </citation>
    <scope>NUCLEOTIDE SEQUENCE</scope>
</reference>
<accession>A0A9W7DXG3</accession>
<dbReference type="Proteomes" id="UP001165082">
    <property type="component" value="Unassembled WGS sequence"/>
</dbReference>
<keyword evidence="2" id="KW-1185">Reference proteome</keyword>
<organism evidence="1 2">
    <name type="scientific">Triparma retinervis</name>
    <dbReference type="NCBI Taxonomy" id="2557542"/>
    <lineage>
        <taxon>Eukaryota</taxon>
        <taxon>Sar</taxon>
        <taxon>Stramenopiles</taxon>
        <taxon>Ochrophyta</taxon>
        <taxon>Bolidophyceae</taxon>
        <taxon>Parmales</taxon>
        <taxon>Triparmaceae</taxon>
        <taxon>Triparma</taxon>
    </lineage>
</organism>
<evidence type="ECO:0000313" key="1">
    <source>
        <dbReference type="EMBL" id="GMH57710.1"/>
    </source>
</evidence>
<protein>
    <submittedName>
        <fullName evidence="1">Uncharacterized protein</fullName>
    </submittedName>
</protein>
<gene>
    <name evidence="1" type="ORF">TrRE_jg11723</name>
</gene>
<evidence type="ECO:0000313" key="2">
    <source>
        <dbReference type="Proteomes" id="UP001165082"/>
    </source>
</evidence>
<proteinExistence type="predicted"/>
<sequence>REEEAAFCGQDNA</sequence>